<dbReference type="PANTHER" id="PTHR48081">
    <property type="entry name" value="AB HYDROLASE SUPERFAMILY PROTEIN C4A8.06C"/>
    <property type="match status" value="1"/>
</dbReference>
<evidence type="ECO:0000256" key="1">
    <source>
        <dbReference type="ARBA" id="ARBA00022801"/>
    </source>
</evidence>
<dbReference type="InterPro" id="IPR013094">
    <property type="entry name" value="AB_hydrolase_3"/>
</dbReference>
<feature type="domain" description="Alpha/beta hydrolase fold-3" evidence="3">
    <location>
        <begin position="108"/>
        <end position="347"/>
    </location>
</feature>
<evidence type="ECO:0000256" key="2">
    <source>
        <dbReference type="SAM" id="MobiDB-lite"/>
    </source>
</evidence>
<gene>
    <name evidence="4" type="ORF">P8C59_004441</name>
</gene>
<sequence length="455" mass="49814">MPGPNPEDLEDPYQSTAEAEAHPGHAQEVVRQEVPSFLSRFFLAGHVYGLQSYLTPLSWVHQWTEYFYRSLGGPDMVKKYECRPFLPVRIFFPAAYDQTSQQTLPTLFTVHGGGFCVGSSRDDDEWNRRFADRHGALVVALTYSKAPWAPFPTAVHDIEAVLLAVLSDESLPLDRAYRRNTQAPASLSLAVPAPIHDPLRPFAPPPPPPKHTRTRTALLGFSAGANLALAAAQLPTLRPHLAAAVSVCGLLDLSVPARRKLANRPFKTAAFPDLDDPRGAATDDLVHTLPAYCWGYVPYGHDLRDPLLSPAWAAWESLPPFVGVVAAELDLLAFEGWQFACRLAREGTGGRRVVPGRRAGEVQWSVCGRADGTAGPGAGKGSLHDGGDERFGFEERWTGGGVKWLLVPDVVHGFDKLHLRQAAGGGEEVQRDAELKTAAYVDEVGRWLTEKVWKL</sequence>
<dbReference type="AlphaFoldDB" id="A0AAD9I3N6"/>
<keyword evidence="1" id="KW-0378">Hydrolase</keyword>
<dbReference type="InterPro" id="IPR029058">
    <property type="entry name" value="AB_hydrolase_fold"/>
</dbReference>
<evidence type="ECO:0000313" key="5">
    <source>
        <dbReference type="Proteomes" id="UP001217918"/>
    </source>
</evidence>
<feature type="region of interest" description="Disordered" evidence="2">
    <location>
        <begin position="1"/>
        <end position="26"/>
    </location>
</feature>
<evidence type="ECO:0000313" key="4">
    <source>
        <dbReference type="EMBL" id="KAK2069897.1"/>
    </source>
</evidence>
<reference evidence="4" key="1">
    <citation type="journal article" date="2023" name="Mol. Plant Microbe Interact.">
        <title>Elucidating the Obligate Nature and Biological Capacity of an Invasive Fungal Corn Pathogen.</title>
        <authorList>
            <person name="MacCready J.S."/>
            <person name="Roggenkamp E.M."/>
            <person name="Gdanetz K."/>
            <person name="Chilvers M.I."/>
        </authorList>
    </citation>
    <scope>NUCLEOTIDE SEQUENCE</scope>
    <source>
        <strain evidence="4">PM02</strain>
    </source>
</reference>
<dbReference type="Pfam" id="PF07859">
    <property type="entry name" value="Abhydrolase_3"/>
    <property type="match status" value="1"/>
</dbReference>
<accession>A0AAD9I3N6</accession>
<dbReference type="EMBL" id="JAQQPM010000003">
    <property type="protein sequence ID" value="KAK2069897.1"/>
    <property type="molecule type" value="Genomic_DNA"/>
</dbReference>
<name>A0AAD9I3N6_9PEZI</name>
<dbReference type="Proteomes" id="UP001217918">
    <property type="component" value="Unassembled WGS sequence"/>
</dbReference>
<dbReference type="Gene3D" id="3.40.50.1820">
    <property type="entry name" value="alpha/beta hydrolase"/>
    <property type="match status" value="1"/>
</dbReference>
<protein>
    <recommendedName>
        <fullName evidence="3">Alpha/beta hydrolase fold-3 domain-containing protein</fullName>
    </recommendedName>
</protein>
<comment type="caution">
    <text evidence="4">The sequence shown here is derived from an EMBL/GenBank/DDBJ whole genome shotgun (WGS) entry which is preliminary data.</text>
</comment>
<dbReference type="GO" id="GO:0016787">
    <property type="term" value="F:hydrolase activity"/>
    <property type="evidence" value="ECO:0007669"/>
    <property type="project" value="UniProtKB-KW"/>
</dbReference>
<keyword evidence="5" id="KW-1185">Reference proteome</keyword>
<organism evidence="4 5">
    <name type="scientific">Phyllachora maydis</name>
    <dbReference type="NCBI Taxonomy" id="1825666"/>
    <lineage>
        <taxon>Eukaryota</taxon>
        <taxon>Fungi</taxon>
        <taxon>Dikarya</taxon>
        <taxon>Ascomycota</taxon>
        <taxon>Pezizomycotina</taxon>
        <taxon>Sordariomycetes</taxon>
        <taxon>Sordariomycetidae</taxon>
        <taxon>Phyllachorales</taxon>
        <taxon>Phyllachoraceae</taxon>
        <taxon>Phyllachora</taxon>
    </lineage>
</organism>
<dbReference type="InterPro" id="IPR050300">
    <property type="entry name" value="GDXG_lipolytic_enzyme"/>
</dbReference>
<dbReference type="SUPFAM" id="SSF53474">
    <property type="entry name" value="alpha/beta-Hydrolases"/>
    <property type="match status" value="1"/>
</dbReference>
<evidence type="ECO:0000259" key="3">
    <source>
        <dbReference type="Pfam" id="PF07859"/>
    </source>
</evidence>
<proteinExistence type="predicted"/>